<evidence type="ECO:0000256" key="9">
    <source>
        <dbReference type="ARBA" id="ARBA00023224"/>
    </source>
</evidence>
<evidence type="ECO:0000256" key="5">
    <source>
        <dbReference type="ARBA" id="ARBA00022725"/>
    </source>
</evidence>
<dbReference type="PANTHER" id="PTHR21137">
    <property type="entry name" value="ODORANT RECEPTOR"/>
    <property type="match status" value="1"/>
</dbReference>
<keyword evidence="3 10" id="KW-0716">Sensory transduction</keyword>
<comment type="similarity">
    <text evidence="10">Belongs to the insect chemoreceptor superfamily. Heteromeric odorant receptor channel (TC 1.A.69) family.</text>
</comment>
<evidence type="ECO:0000256" key="8">
    <source>
        <dbReference type="ARBA" id="ARBA00023170"/>
    </source>
</evidence>
<dbReference type="Proteomes" id="UP000002320">
    <property type="component" value="Unassembled WGS sequence"/>
</dbReference>
<dbReference type="OrthoDB" id="7757313at2759"/>
<feature type="transmembrane region" description="Helical" evidence="10">
    <location>
        <begin position="278"/>
        <end position="303"/>
    </location>
</feature>
<feature type="transmembrane region" description="Helical" evidence="10">
    <location>
        <begin position="59"/>
        <end position="76"/>
    </location>
</feature>
<dbReference type="PANTHER" id="PTHR21137:SF35">
    <property type="entry name" value="ODORANT RECEPTOR 19A-RELATED"/>
    <property type="match status" value="1"/>
</dbReference>
<keyword evidence="8 10" id="KW-0675">Receptor</keyword>
<dbReference type="VEuPathDB" id="VectorBase:CQUJHB015387"/>
<keyword evidence="5 10" id="KW-0552">Olfaction</keyword>
<feature type="transmembrane region" description="Helical" evidence="10">
    <location>
        <begin position="135"/>
        <end position="168"/>
    </location>
</feature>
<dbReference type="Pfam" id="PF02949">
    <property type="entry name" value="7tm_6"/>
    <property type="match status" value="1"/>
</dbReference>
<evidence type="ECO:0000313" key="12">
    <source>
        <dbReference type="Proteomes" id="UP000002320"/>
    </source>
</evidence>
<evidence type="ECO:0000256" key="2">
    <source>
        <dbReference type="ARBA" id="ARBA00022475"/>
    </source>
</evidence>
<keyword evidence="7 10" id="KW-0472">Membrane</keyword>
<dbReference type="GO" id="GO:0007165">
    <property type="term" value="P:signal transduction"/>
    <property type="evidence" value="ECO:0007669"/>
    <property type="project" value="UniProtKB-KW"/>
</dbReference>
<dbReference type="InParanoid" id="A0A1S4K876"/>
<dbReference type="FunCoup" id="A0A1S4K876">
    <property type="interactions" value="3"/>
</dbReference>
<reference evidence="11" key="1">
    <citation type="submission" date="2020-05" db="UniProtKB">
        <authorList>
            <consortium name="EnsemblMetazoa"/>
        </authorList>
    </citation>
    <scope>IDENTIFICATION</scope>
    <source>
        <strain evidence="11">JHB</strain>
    </source>
</reference>
<keyword evidence="2" id="KW-1003">Cell membrane</keyword>
<evidence type="ECO:0000313" key="11">
    <source>
        <dbReference type="EnsemblMetazoa" id="CPIJ015749-PA"/>
    </source>
</evidence>
<name>A0A1S4K876_CULQU</name>
<keyword evidence="4 10" id="KW-0812">Transmembrane</keyword>
<dbReference type="GO" id="GO:0005549">
    <property type="term" value="F:odorant binding"/>
    <property type="evidence" value="ECO:0007669"/>
    <property type="project" value="InterPro"/>
</dbReference>
<evidence type="ECO:0000256" key="10">
    <source>
        <dbReference type="RuleBase" id="RU351113"/>
    </source>
</evidence>
<protein>
    <recommendedName>
        <fullName evidence="10">Odorant receptor</fullName>
    </recommendedName>
</protein>
<evidence type="ECO:0000256" key="3">
    <source>
        <dbReference type="ARBA" id="ARBA00022606"/>
    </source>
</evidence>
<keyword evidence="6 10" id="KW-1133">Transmembrane helix</keyword>
<dbReference type="InterPro" id="IPR004117">
    <property type="entry name" value="7tm6_olfct_rcpt"/>
</dbReference>
<organism evidence="11 12">
    <name type="scientific">Culex quinquefasciatus</name>
    <name type="common">Southern house mosquito</name>
    <name type="synonym">Culex pungens</name>
    <dbReference type="NCBI Taxonomy" id="7176"/>
    <lineage>
        <taxon>Eukaryota</taxon>
        <taxon>Metazoa</taxon>
        <taxon>Ecdysozoa</taxon>
        <taxon>Arthropoda</taxon>
        <taxon>Hexapoda</taxon>
        <taxon>Insecta</taxon>
        <taxon>Pterygota</taxon>
        <taxon>Neoptera</taxon>
        <taxon>Endopterygota</taxon>
        <taxon>Diptera</taxon>
        <taxon>Nematocera</taxon>
        <taxon>Culicoidea</taxon>
        <taxon>Culicidae</taxon>
        <taxon>Culicinae</taxon>
        <taxon>Culicini</taxon>
        <taxon>Culex</taxon>
        <taxon>Culex</taxon>
    </lineage>
</organism>
<feature type="transmembrane region" description="Helical" evidence="10">
    <location>
        <begin position="203"/>
        <end position="230"/>
    </location>
</feature>
<keyword evidence="12" id="KW-1185">Reference proteome</keyword>
<evidence type="ECO:0000256" key="6">
    <source>
        <dbReference type="ARBA" id="ARBA00022989"/>
    </source>
</evidence>
<feature type="transmembrane region" description="Helical" evidence="10">
    <location>
        <begin position="309"/>
        <end position="332"/>
    </location>
</feature>
<dbReference type="EnsemblMetazoa" id="CPIJ015749-RA">
    <property type="protein sequence ID" value="CPIJ015749-PA"/>
    <property type="gene ID" value="CPIJ015749"/>
</dbReference>
<evidence type="ECO:0000256" key="7">
    <source>
        <dbReference type="ARBA" id="ARBA00023136"/>
    </source>
</evidence>
<dbReference type="GO" id="GO:0004984">
    <property type="term" value="F:olfactory receptor activity"/>
    <property type="evidence" value="ECO:0007669"/>
    <property type="project" value="InterPro"/>
</dbReference>
<accession>A0A1S4K876</accession>
<dbReference type="VEuPathDB" id="VectorBase:CPIJ015749"/>
<dbReference type="GO" id="GO:0005886">
    <property type="term" value="C:plasma membrane"/>
    <property type="evidence" value="ECO:0007669"/>
    <property type="project" value="UniProtKB-SubCell"/>
</dbReference>
<comment type="subcellular location">
    <subcellularLocation>
        <location evidence="1 10">Cell membrane</location>
        <topology evidence="1 10">Multi-pass membrane protein</topology>
    </subcellularLocation>
</comment>
<evidence type="ECO:0000256" key="4">
    <source>
        <dbReference type="ARBA" id="ARBA00022692"/>
    </source>
</evidence>
<sequence>MDIRAKLRRQFRLLDEEALRRERAIDAYNEIIVYLRRFLYPVGMDVLDANFHWNWRTSLSLGCLVTYFSFLVYTVYVYWGELMLTMEAFSITGIGVQGIFKMRSGFKYFDFFNQRYRLLKALHARNSCHQENNRALVFCCLLIGVIFKVFFIAYLISGTGFLLIPMYMYVMHNEKLMVLKVNVPGFDPTTQLGFLVTTGYHTLLIFMAIAGILASDLGIMLIVLHIVGIADVFKNGLKELDELLTDEDRTDEEVHEKVLEICIMHRELIVYEEELDSCYATIVFVQVITSVACLVLSLFIFYVTQNIGSGLFIIAAFFQLLEFCMLGTALTIKNEEILLALYDVRWNALSNQQRKLWQFLLHRSQNAVEMTIGGVALLNMETFVEIIKTIYSYFAMMVQFVE</sequence>
<proteinExistence type="inferred from homology"/>
<keyword evidence="9 10" id="KW-0807">Transducer</keyword>
<dbReference type="AlphaFoldDB" id="A0A1S4K876"/>
<evidence type="ECO:0000256" key="1">
    <source>
        <dbReference type="ARBA" id="ARBA00004651"/>
    </source>
</evidence>
<comment type="caution">
    <text evidence="10">Lacks conserved residue(s) required for the propagation of feature annotation.</text>
</comment>